<evidence type="ECO:0000313" key="3">
    <source>
        <dbReference type="EMBL" id="RYU09697.1"/>
    </source>
</evidence>
<proteinExistence type="predicted"/>
<dbReference type="EMBL" id="SDPU01000035">
    <property type="protein sequence ID" value="RYU09697.1"/>
    <property type="molecule type" value="Genomic_DNA"/>
</dbReference>
<protein>
    <submittedName>
        <fullName evidence="3">Uncharacterized protein</fullName>
    </submittedName>
</protein>
<evidence type="ECO:0000256" key="1">
    <source>
        <dbReference type="SAM" id="MobiDB-lite"/>
    </source>
</evidence>
<evidence type="ECO:0000313" key="4">
    <source>
        <dbReference type="Proteomes" id="UP000291189"/>
    </source>
</evidence>
<keyword evidence="2" id="KW-0812">Transmembrane</keyword>
<reference evidence="3 4" key="1">
    <citation type="submission" date="2019-01" db="EMBL/GenBank/DDBJ databases">
        <title>Nocardioides guangzhouensis sp. nov., an actinobacterium isolated from soil.</title>
        <authorList>
            <person name="Fu Y."/>
            <person name="Cai Y."/>
            <person name="Lin Z."/>
            <person name="Chen P."/>
        </authorList>
    </citation>
    <scope>NUCLEOTIDE SEQUENCE [LARGE SCALE GENOMIC DNA]</scope>
    <source>
        <strain evidence="3 4">NBRC 105384</strain>
    </source>
</reference>
<dbReference type="RefSeq" id="WP_129989462.1">
    <property type="nucleotide sequence ID" value="NZ_SDPU01000035.1"/>
</dbReference>
<dbReference type="Proteomes" id="UP000291189">
    <property type="component" value="Unassembled WGS sequence"/>
</dbReference>
<dbReference type="AlphaFoldDB" id="A0A4Q5IUR1"/>
<keyword evidence="2" id="KW-0472">Membrane</keyword>
<evidence type="ECO:0000256" key="2">
    <source>
        <dbReference type="SAM" id="Phobius"/>
    </source>
</evidence>
<accession>A0A4Q5IUR1</accession>
<organism evidence="3 4">
    <name type="scientific">Nocardioides iriomotensis</name>
    <dbReference type="NCBI Taxonomy" id="715784"/>
    <lineage>
        <taxon>Bacteria</taxon>
        <taxon>Bacillati</taxon>
        <taxon>Actinomycetota</taxon>
        <taxon>Actinomycetes</taxon>
        <taxon>Propionibacteriales</taxon>
        <taxon>Nocardioidaceae</taxon>
        <taxon>Nocardioides</taxon>
    </lineage>
</organism>
<sequence length="183" mass="19313">MAGRDDEERIRRAREQADRIRGRASRRERVPGPEHKARDLPDGWSRVRVTAAQRRAARVDQVLVGPGGVVVVAEAQPSFAAHPDLGHEPVTTCAATDLGSTLAGLPAVLDKAHVEAARVRVEAALRSLDTGFADHRESATGRSADETRSRVPAVVAAALVVVLVALMALAASGLADRVGELTG</sequence>
<gene>
    <name evidence="3" type="ORF">ETU37_21995</name>
</gene>
<name>A0A4Q5IUR1_9ACTN</name>
<feature type="region of interest" description="Disordered" evidence="1">
    <location>
        <begin position="1"/>
        <end position="40"/>
    </location>
</feature>
<keyword evidence="4" id="KW-1185">Reference proteome</keyword>
<comment type="caution">
    <text evidence="3">The sequence shown here is derived from an EMBL/GenBank/DDBJ whole genome shotgun (WGS) entry which is preliminary data.</text>
</comment>
<keyword evidence="2" id="KW-1133">Transmembrane helix</keyword>
<feature type="transmembrane region" description="Helical" evidence="2">
    <location>
        <begin position="151"/>
        <end position="175"/>
    </location>
</feature>